<dbReference type="PANTHER" id="PTHR24377">
    <property type="entry name" value="IP01015P-RELATED"/>
    <property type="match status" value="1"/>
</dbReference>
<proteinExistence type="predicted"/>
<dbReference type="SUPFAM" id="SSF57667">
    <property type="entry name" value="beta-beta-alpha zinc fingers"/>
    <property type="match status" value="7"/>
</dbReference>
<feature type="domain" description="C2H2-type" evidence="8">
    <location>
        <begin position="402"/>
        <end position="432"/>
    </location>
</feature>
<dbReference type="GeneID" id="112928491"/>
<evidence type="ECO:0000256" key="6">
    <source>
        <dbReference type="PROSITE-ProRule" id="PRU00042"/>
    </source>
</evidence>
<feature type="domain" description="C2H2-type" evidence="8">
    <location>
        <begin position="517"/>
        <end position="544"/>
    </location>
</feature>
<organism evidence="10 11">
    <name type="scientific">Vulpes vulpes</name>
    <name type="common">Red fox</name>
    <dbReference type="NCBI Taxonomy" id="9627"/>
    <lineage>
        <taxon>Eukaryota</taxon>
        <taxon>Metazoa</taxon>
        <taxon>Chordata</taxon>
        <taxon>Craniata</taxon>
        <taxon>Vertebrata</taxon>
        <taxon>Euteleostomi</taxon>
        <taxon>Mammalia</taxon>
        <taxon>Eutheria</taxon>
        <taxon>Laurasiatheria</taxon>
        <taxon>Carnivora</taxon>
        <taxon>Caniformia</taxon>
        <taxon>Canidae</taxon>
        <taxon>Vulpes</taxon>
    </lineage>
</organism>
<dbReference type="Gene3D" id="3.30.160.60">
    <property type="entry name" value="Classic Zinc Finger"/>
    <property type="match status" value="11"/>
</dbReference>
<keyword evidence="3 6" id="KW-0863">Zinc-finger</keyword>
<dbReference type="InterPro" id="IPR013087">
    <property type="entry name" value="Znf_C2H2_type"/>
</dbReference>
<feature type="domain" description="C2H2-type" evidence="8">
    <location>
        <begin position="573"/>
        <end position="600"/>
    </location>
</feature>
<keyword evidence="1" id="KW-0479">Metal-binding</keyword>
<keyword evidence="5" id="KW-0539">Nucleus</keyword>
<reference evidence="10 11" key="1">
    <citation type="submission" date="2025-05" db="UniProtKB">
        <authorList>
            <consortium name="RefSeq"/>
        </authorList>
    </citation>
    <scope>NUCLEOTIDE SEQUENCE [LARGE SCALE GENOMIC DNA]</scope>
    <source>
        <tissue evidence="11 12">Cell line</tissue>
    </source>
</reference>
<feature type="domain" description="C2H2-type" evidence="8">
    <location>
        <begin position="351"/>
        <end position="378"/>
    </location>
</feature>
<dbReference type="CDD" id="cd07765">
    <property type="entry name" value="KRAB_A-box"/>
    <property type="match status" value="1"/>
</dbReference>
<dbReference type="Pfam" id="PF00096">
    <property type="entry name" value="zf-C2H2"/>
    <property type="match status" value="9"/>
</dbReference>
<evidence type="ECO:0000256" key="1">
    <source>
        <dbReference type="ARBA" id="ARBA00022723"/>
    </source>
</evidence>
<dbReference type="InterPro" id="IPR036051">
    <property type="entry name" value="KRAB_dom_sf"/>
</dbReference>
<keyword evidence="2" id="KW-0677">Repeat</keyword>
<feature type="domain" description="C2H2-type" evidence="8">
    <location>
        <begin position="629"/>
        <end position="656"/>
    </location>
</feature>
<dbReference type="Gene3D" id="6.10.140.140">
    <property type="match status" value="1"/>
</dbReference>
<evidence type="ECO:0000256" key="4">
    <source>
        <dbReference type="ARBA" id="ARBA00022833"/>
    </source>
</evidence>
<dbReference type="SMART" id="SM00355">
    <property type="entry name" value="ZnF_C2H2"/>
    <property type="match status" value="12"/>
</dbReference>
<dbReference type="PROSITE" id="PS00028">
    <property type="entry name" value="ZINC_FINGER_C2H2_1"/>
    <property type="match status" value="10"/>
</dbReference>
<name>A0ABM4ZP97_VULVU</name>
<feature type="domain" description="C2H2-type" evidence="8">
    <location>
        <begin position="657"/>
        <end position="684"/>
    </location>
</feature>
<feature type="domain" description="C2H2-type" evidence="8">
    <location>
        <begin position="433"/>
        <end position="460"/>
    </location>
</feature>
<dbReference type="InterPro" id="IPR036236">
    <property type="entry name" value="Znf_C2H2_sf"/>
</dbReference>
<dbReference type="Proteomes" id="UP001652641">
    <property type="component" value="Chromosome 1"/>
</dbReference>
<protein>
    <submittedName>
        <fullName evidence="11 12">Zinc finger protein 461 isoform X1</fullName>
    </submittedName>
</protein>
<dbReference type="RefSeq" id="XP_072604436.1">
    <property type="nucleotide sequence ID" value="XM_072748335.1"/>
</dbReference>
<evidence type="ECO:0000256" key="3">
    <source>
        <dbReference type="ARBA" id="ARBA00022771"/>
    </source>
</evidence>
<dbReference type="SUPFAM" id="SSF109640">
    <property type="entry name" value="KRAB domain (Kruppel-associated box)"/>
    <property type="match status" value="1"/>
</dbReference>
<feature type="domain" description="C2H2-type" evidence="8">
    <location>
        <begin position="545"/>
        <end position="572"/>
    </location>
</feature>
<evidence type="ECO:0000313" key="10">
    <source>
        <dbReference type="Proteomes" id="UP001652641"/>
    </source>
</evidence>
<feature type="domain" description="C2H2-type" evidence="8">
    <location>
        <begin position="461"/>
        <end position="488"/>
    </location>
</feature>
<evidence type="ECO:0000313" key="12">
    <source>
        <dbReference type="RefSeq" id="XP_072604436.1"/>
    </source>
</evidence>
<accession>A0ABM4ZP97</accession>
<evidence type="ECO:0000313" key="11">
    <source>
        <dbReference type="RefSeq" id="XP_072604375.1"/>
    </source>
</evidence>
<evidence type="ECO:0000256" key="2">
    <source>
        <dbReference type="ARBA" id="ARBA00022737"/>
    </source>
</evidence>
<feature type="compositionally biased region" description="Basic residues" evidence="7">
    <location>
        <begin position="21"/>
        <end position="37"/>
    </location>
</feature>
<evidence type="ECO:0000259" key="9">
    <source>
        <dbReference type="PROSITE" id="PS50805"/>
    </source>
</evidence>
<dbReference type="PROSITE" id="PS50157">
    <property type="entry name" value="ZINC_FINGER_C2H2_2"/>
    <property type="match status" value="11"/>
</dbReference>
<dbReference type="SMART" id="SM00349">
    <property type="entry name" value="KRAB"/>
    <property type="match status" value="1"/>
</dbReference>
<keyword evidence="4" id="KW-0862">Zinc</keyword>
<feature type="domain" description="KRAB" evidence="9">
    <location>
        <begin position="189"/>
        <end position="260"/>
    </location>
</feature>
<evidence type="ECO:0000259" key="8">
    <source>
        <dbReference type="PROSITE" id="PS50157"/>
    </source>
</evidence>
<feature type="domain" description="C2H2-type" evidence="8">
    <location>
        <begin position="601"/>
        <end position="628"/>
    </location>
</feature>
<dbReference type="RefSeq" id="XP_072604375.1">
    <property type="nucleotide sequence ID" value="XM_072748274.1"/>
</dbReference>
<dbReference type="Pfam" id="PF01352">
    <property type="entry name" value="KRAB"/>
    <property type="match status" value="1"/>
</dbReference>
<feature type="region of interest" description="Disordered" evidence="7">
    <location>
        <begin position="1"/>
        <end position="47"/>
    </location>
</feature>
<feature type="domain" description="C2H2-type" evidence="8">
    <location>
        <begin position="489"/>
        <end position="516"/>
    </location>
</feature>
<gene>
    <name evidence="11 12" type="primary">ZNF461</name>
</gene>
<evidence type="ECO:0000256" key="7">
    <source>
        <dbReference type="SAM" id="MobiDB-lite"/>
    </source>
</evidence>
<dbReference type="InterPro" id="IPR001909">
    <property type="entry name" value="KRAB"/>
</dbReference>
<evidence type="ECO:0000256" key="5">
    <source>
        <dbReference type="ARBA" id="ARBA00023242"/>
    </source>
</evidence>
<sequence length="723" mass="84083">MPHTTGLLEISLRHPETPHPLRTHKTHLAPPPYRRRPGPSASDNNSLKPQHVRVHLEGGRDSHSARLEILPQRNPRSQIQTQNSALSLGNEEVVASLQDCVKLSRCIPKPGGRFTSFSAWALSFRTTFPRGHSGAKLLPVGTSAEWSAAEAGEDFTRPAERARLGARPRLECKSEFGPAPFLRMLKGLVMFKDVAIDVSQEEWECLNPTQRNLYKDVMLENYSNLVSLGLSISKPAVISSLEQGKEPWMVEREVTGGWCTDLVSRYEAKKLSPKRDIYETEPSRWTIMEQFKSHNPEKSIFRDIWERSSQFETQQEQEDYFRQFVINHKHLPIFNQHALLTQEFYNREKIFECKECRKNFSYHLFFSHHKRTHSKEKRSECKECTGTVNTSYLTKQRIQDSSKCSEYKECWRAFIHCSQLKQHLRIHNGEKRYECKECGKAFNYGSELILHQRIHTGEKPYECKECGKAFRQRSQLTQHQRLHTGEKPYECKQCGKAFIRGFQLTEHQRLHTGEKPYECKECGKTFRHRSHLTIHQRIHTGEKPYECRECGKTFSYHSSFSHHQKIHSGKKPYECSECGKAFCDGLQLTLHRRIHTGEKPYECKECGKTFRQCSHLKRHQRIHTGEKPHECLICGKAFRLHSHLIQHQRIHTGEKPYECKECGKAFSYHSSFSHHQRIHSGKKPYECGKAFKHGLQFNLHKALHTVKMPVRLPFLSAHTSLTS</sequence>
<keyword evidence="10" id="KW-1185">Reference proteome</keyword>
<dbReference type="InterPro" id="IPR050826">
    <property type="entry name" value="Krueppel_C2H2_ZnFinger"/>
</dbReference>
<dbReference type="PROSITE" id="PS50805">
    <property type="entry name" value="KRAB"/>
    <property type="match status" value="1"/>
</dbReference>